<dbReference type="InterPro" id="IPR001029">
    <property type="entry name" value="Flagellin_N"/>
</dbReference>
<dbReference type="GO" id="GO:0005198">
    <property type="term" value="F:structural molecule activity"/>
    <property type="evidence" value="ECO:0007669"/>
    <property type="project" value="InterPro"/>
</dbReference>
<comment type="caution">
    <text evidence="3">The sequence shown here is derived from an EMBL/GenBank/DDBJ whole genome shotgun (WGS) entry which is preliminary data.</text>
</comment>
<keyword evidence="3" id="KW-0282">Flagellum</keyword>
<dbReference type="SUPFAM" id="SSF64518">
    <property type="entry name" value="Phase 1 flagellin"/>
    <property type="match status" value="1"/>
</dbReference>
<organism evidence="3 4">
    <name type="scientific">Paenibacillus phyllosphaerae</name>
    <dbReference type="NCBI Taxonomy" id="274593"/>
    <lineage>
        <taxon>Bacteria</taxon>
        <taxon>Bacillati</taxon>
        <taxon>Bacillota</taxon>
        <taxon>Bacilli</taxon>
        <taxon>Bacillales</taxon>
        <taxon>Paenibacillaceae</taxon>
        <taxon>Paenibacillus</taxon>
    </lineage>
</organism>
<dbReference type="GO" id="GO:0009288">
    <property type="term" value="C:bacterial-type flagellum"/>
    <property type="evidence" value="ECO:0007669"/>
    <property type="project" value="InterPro"/>
</dbReference>
<evidence type="ECO:0000313" key="4">
    <source>
        <dbReference type="Proteomes" id="UP000570361"/>
    </source>
</evidence>
<feature type="domain" description="Flagellin N-terminal" evidence="2">
    <location>
        <begin position="3"/>
        <end position="138"/>
    </location>
</feature>
<sequence length="157" mass="17016">MRINHNIASLNTYRQLSTNSANTNKSIEKLSSGLRINRAGDDAAGLAISEKMRGQIRGLDMASKNAQDGISMIQTAEGALNETHSILQRMRELAVQSSNDTNTTEDRGQLQEEMNQLTSEINRIGNTTEFNTKKLLNGDLSATKATGETTITATSAT</sequence>
<dbReference type="PANTHER" id="PTHR42792:SF2">
    <property type="entry name" value="FLAGELLIN"/>
    <property type="match status" value="1"/>
</dbReference>
<dbReference type="PANTHER" id="PTHR42792">
    <property type="entry name" value="FLAGELLIN"/>
    <property type="match status" value="1"/>
</dbReference>
<dbReference type="InterPro" id="IPR001492">
    <property type="entry name" value="Flagellin"/>
</dbReference>
<evidence type="ECO:0000259" key="2">
    <source>
        <dbReference type="Pfam" id="PF00669"/>
    </source>
</evidence>
<keyword evidence="4" id="KW-1185">Reference proteome</keyword>
<proteinExistence type="predicted"/>
<reference evidence="3 4" key="1">
    <citation type="submission" date="2020-08" db="EMBL/GenBank/DDBJ databases">
        <title>Genomic Encyclopedia of Type Strains, Phase III (KMG-III): the genomes of soil and plant-associated and newly described type strains.</title>
        <authorList>
            <person name="Whitman W."/>
        </authorList>
    </citation>
    <scope>NUCLEOTIDE SEQUENCE [LARGE SCALE GENOMIC DNA]</scope>
    <source>
        <strain evidence="3 4">CECT 5862</strain>
    </source>
</reference>
<keyword evidence="3" id="KW-0966">Cell projection</keyword>
<protein>
    <recommendedName>
        <fullName evidence="1">Flagellin</fullName>
    </recommendedName>
</protein>
<evidence type="ECO:0000256" key="1">
    <source>
        <dbReference type="ARBA" id="ARBA00020110"/>
    </source>
</evidence>
<name>A0A7W5AY79_9BACL</name>
<keyword evidence="3" id="KW-0969">Cilium</keyword>
<dbReference type="Pfam" id="PF00669">
    <property type="entry name" value="Flagellin_N"/>
    <property type="match status" value="1"/>
</dbReference>
<accession>A0A7W5AY79</accession>
<dbReference type="AlphaFoldDB" id="A0A7W5AY79"/>
<gene>
    <name evidence="3" type="ORF">FHS18_002558</name>
</gene>
<evidence type="ECO:0000313" key="3">
    <source>
        <dbReference type="EMBL" id="MBB3110491.1"/>
    </source>
</evidence>
<dbReference type="EMBL" id="JACHXK010000005">
    <property type="protein sequence ID" value="MBB3110491.1"/>
    <property type="molecule type" value="Genomic_DNA"/>
</dbReference>
<dbReference type="Proteomes" id="UP000570361">
    <property type="component" value="Unassembled WGS sequence"/>
</dbReference>
<dbReference type="PRINTS" id="PR00207">
    <property type="entry name" value="FLAGELLIN"/>
</dbReference>
<dbReference type="Gene3D" id="1.20.1330.10">
    <property type="entry name" value="f41 fragment of flagellin, N-terminal domain"/>
    <property type="match status" value="1"/>
</dbReference>
<feature type="non-terminal residue" evidence="3">
    <location>
        <position position="157"/>
    </location>
</feature>